<accession>A0AAN6G698</accession>
<evidence type="ECO:0000256" key="1">
    <source>
        <dbReference type="SAM" id="MobiDB-lite"/>
    </source>
</evidence>
<name>A0AAN6G698_9BASI</name>
<comment type="caution">
    <text evidence="2">The sequence shown here is derived from an EMBL/GenBank/DDBJ whole genome shotgun (WGS) entry which is preliminary data.</text>
</comment>
<gene>
    <name evidence="2" type="ORF">OC842_007369</name>
</gene>
<feature type="region of interest" description="Disordered" evidence="1">
    <location>
        <begin position="153"/>
        <end position="190"/>
    </location>
</feature>
<keyword evidence="3" id="KW-1185">Reference proteome</keyword>
<evidence type="ECO:0000313" key="3">
    <source>
        <dbReference type="Proteomes" id="UP001176521"/>
    </source>
</evidence>
<reference evidence="2" key="1">
    <citation type="journal article" date="2023" name="PhytoFront">
        <title>Draft Genome Resources of Seven Strains of Tilletia horrida, Causal Agent of Kernel Smut of Rice.</title>
        <authorList>
            <person name="Khanal S."/>
            <person name="Antony Babu S."/>
            <person name="Zhou X.G."/>
        </authorList>
    </citation>
    <scope>NUCLEOTIDE SEQUENCE</scope>
    <source>
        <strain evidence="2">TX3</strain>
    </source>
</reference>
<sequence>MIERGLKLWTAVISFSEKNPDIVPDNLRLRRADRSTFDSLLEILTPMAKATARFSKKTRPMIGEVVGMFERLDSVFSTIEDDKARPDAWRKAAERARKVVSKYYGLSEQTEVYILHPNYRLEFLEAMKWEEDWKEAAIDVLRTTFNNFYKIQPVESQDDDASQNDEEEEEDDPVTLAMMKRSLTRKAQAK</sequence>
<dbReference type="Proteomes" id="UP001176521">
    <property type="component" value="Unassembled WGS sequence"/>
</dbReference>
<dbReference type="AlphaFoldDB" id="A0AAN6G698"/>
<dbReference type="EMBL" id="JAPDMQ010000932">
    <property type="protein sequence ID" value="KAK0519670.1"/>
    <property type="molecule type" value="Genomic_DNA"/>
</dbReference>
<organism evidence="2 3">
    <name type="scientific">Tilletia horrida</name>
    <dbReference type="NCBI Taxonomy" id="155126"/>
    <lineage>
        <taxon>Eukaryota</taxon>
        <taxon>Fungi</taxon>
        <taxon>Dikarya</taxon>
        <taxon>Basidiomycota</taxon>
        <taxon>Ustilaginomycotina</taxon>
        <taxon>Exobasidiomycetes</taxon>
        <taxon>Tilletiales</taxon>
        <taxon>Tilletiaceae</taxon>
        <taxon>Tilletia</taxon>
    </lineage>
</organism>
<proteinExistence type="predicted"/>
<evidence type="ECO:0000313" key="2">
    <source>
        <dbReference type="EMBL" id="KAK0519670.1"/>
    </source>
</evidence>
<evidence type="ECO:0008006" key="4">
    <source>
        <dbReference type="Google" id="ProtNLM"/>
    </source>
</evidence>
<protein>
    <recommendedName>
        <fullName evidence="4">hAT-like transposase RNase-H fold domain-containing protein</fullName>
    </recommendedName>
</protein>
<feature type="compositionally biased region" description="Acidic residues" evidence="1">
    <location>
        <begin position="156"/>
        <end position="173"/>
    </location>
</feature>